<name>A0A833VX90_9HYME</name>
<evidence type="ECO:0000313" key="3">
    <source>
        <dbReference type="Proteomes" id="UP000655588"/>
    </source>
</evidence>
<reference evidence="2" key="1">
    <citation type="submission" date="2019-11" db="EMBL/GenBank/DDBJ databases">
        <title>The nuclear and mitochondrial genomes of Frieseomelitta varia - a highly eusocial stingless bee (Meliponini) with a permanently sterile worker caste.</title>
        <authorList>
            <person name="Freitas F.C.P."/>
            <person name="Lourenco A.P."/>
            <person name="Nunes F.M.F."/>
            <person name="Paschoal A.R."/>
            <person name="Abreu F.C.P."/>
            <person name="Barbin F.O."/>
            <person name="Bataglia L."/>
            <person name="Cardoso-Junior C.A.M."/>
            <person name="Cervoni M.S."/>
            <person name="Silva S.R."/>
            <person name="Dalarmi F."/>
            <person name="Del Lama M.A."/>
            <person name="Depintor T.S."/>
            <person name="Ferreira K.M."/>
            <person name="Goria P.S."/>
            <person name="Jaskot M.C."/>
            <person name="Lago D.C."/>
            <person name="Luna-Lucena D."/>
            <person name="Moda L.M."/>
            <person name="Nascimento L."/>
            <person name="Pedrino M."/>
            <person name="Rabico F.O."/>
            <person name="Sanches F.C."/>
            <person name="Santos D.E."/>
            <person name="Santos C.G."/>
            <person name="Vieira J."/>
            <person name="Lopes T.F."/>
            <person name="Barchuk A.R."/>
            <person name="Hartfelder K."/>
            <person name="Simoes Z.L.P."/>
            <person name="Bitondi M.M.G."/>
            <person name="Pinheiro D.G."/>
        </authorList>
    </citation>
    <scope>NUCLEOTIDE SEQUENCE</scope>
    <source>
        <strain evidence="2">USP_RPSP 00005682</strain>
        <tissue evidence="2">Whole individual</tissue>
    </source>
</reference>
<feature type="region of interest" description="Disordered" evidence="1">
    <location>
        <begin position="80"/>
        <end position="162"/>
    </location>
</feature>
<dbReference type="Proteomes" id="UP000655588">
    <property type="component" value="Unassembled WGS sequence"/>
</dbReference>
<dbReference type="AlphaFoldDB" id="A0A833VX90"/>
<comment type="caution">
    <text evidence="2">The sequence shown here is derived from an EMBL/GenBank/DDBJ whole genome shotgun (WGS) entry which is preliminary data.</text>
</comment>
<accession>A0A833VX90</accession>
<protein>
    <submittedName>
        <fullName evidence="2">Uncharacterized protein</fullName>
    </submittedName>
</protein>
<dbReference type="EMBL" id="WNWW01000265">
    <property type="protein sequence ID" value="KAF3427240.1"/>
    <property type="molecule type" value="Genomic_DNA"/>
</dbReference>
<keyword evidence="3" id="KW-1185">Reference proteome</keyword>
<feature type="compositionally biased region" description="Polar residues" evidence="1">
    <location>
        <begin position="80"/>
        <end position="99"/>
    </location>
</feature>
<sequence length="216" mass="24745">MRLISVTIGLTRKKGNRKNLFIVKKKKKDKKERDWISKRFGKTPRMMIVCPSYFEASKLYFGSFKTSLLKEGALLCNTDQVNPSVSSPDESTTVVSDNPCSPAETGASAPSKEQQEQEQQQLYEHHHSQFQQQQQRTTGSAPAAAPHVAEDSGAPCEMRRTPPQNKDRQIFIHLWKIETSKVPNARFVFMKNVRINSHRLLIILKKSKCYFKYTDL</sequence>
<proteinExistence type="predicted"/>
<organism evidence="2 3">
    <name type="scientific">Frieseomelitta varia</name>
    <dbReference type="NCBI Taxonomy" id="561572"/>
    <lineage>
        <taxon>Eukaryota</taxon>
        <taxon>Metazoa</taxon>
        <taxon>Ecdysozoa</taxon>
        <taxon>Arthropoda</taxon>
        <taxon>Hexapoda</taxon>
        <taxon>Insecta</taxon>
        <taxon>Pterygota</taxon>
        <taxon>Neoptera</taxon>
        <taxon>Endopterygota</taxon>
        <taxon>Hymenoptera</taxon>
        <taxon>Apocrita</taxon>
        <taxon>Aculeata</taxon>
        <taxon>Apoidea</taxon>
        <taxon>Anthophila</taxon>
        <taxon>Apidae</taxon>
        <taxon>Frieseomelitta</taxon>
    </lineage>
</organism>
<evidence type="ECO:0000313" key="2">
    <source>
        <dbReference type="EMBL" id="KAF3427240.1"/>
    </source>
</evidence>
<gene>
    <name evidence="2" type="ORF">E2986_13130</name>
</gene>
<evidence type="ECO:0000256" key="1">
    <source>
        <dbReference type="SAM" id="MobiDB-lite"/>
    </source>
</evidence>